<keyword evidence="4 7" id="KW-0418">Kinase</keyword>
<evidence type="ECO:0000256" key="5">
    <source>
        <dbReference type="ARBA" id="ARBA00022840"/>
    </source>
</evidence>
<dbReference type="SUPFAM" id="SSF53613">
    <property type="entry name" value="Ribokinase-like"/>
    <property type="match status" value="1"/>
</dbReference>
<keyword evidence="5" id="KW-0067">ATP-binding</keyword>
<dbReference type="PANTHER" id="PTHR43085">
    <property type="entry name" value="HEXOKINASE FAMILY MEMBER"/>
    <property type="match status" value="1"/>
</dbReference>
<feature type="domain" description="Carbohydrate kinase PfkB" evidence="6">
    <location>
        <begin position="25"/>
        <end position="302"/>
    </location>
</feature>
<evidence type="ECO:0000259" key="6">
    <source>
        <dbReference type="Pfam" id="PF00294"/>
    </source>
</evidence>
<evidence type="ECO:0000256" key="2">
    <source>
        <dbReference type="ARBA" id="ARBA00022679"/>
    </source>
</evidence>
<dbReference type="GO" id="GO:0008865">
    <property type="term" value="F:fructokinase activity"/>
    <property type="evidence" value="ECO:0007669"/>
    <property type="project" value="UniProtKB-EC"/>
</dbReference>
<dbReference type="AlphaFoldDB" id="A0A7W6RDQ9"/>
<keyword evidence="8" id="KW-1185">Reference proteome</keyword>
<evidence type="ECO:0000256" key="1">
    <source>
        <dbReference type="ARBA" id="ARBA00010688"/>
    </source>
</evidence>
<dbReference type="CDD" id="cd01167">
    <property type="entry name" value="bac_FRK"/>
    <property type="match status" value="1"/>
</dbReference>
<dbReference type="EC" id="2.7.1.4" evidence="7"/>
<name>A0A7W6RDQ9_9PROT</name>
<dbReference type="InterPro" id="IPR050306">
    <property type="entry name" value="PfkB_Carbo_kinase"/>
</dbReference>
<evidence type="ECO:0000256" key="4">
    <source>
        <dbReference type="ARBA" id="ARBA00022777"/>
    </source>
</evidence>
<dbReference type="PROSITE" id="PS00584">
    <property type="entry name" value="PFKB_KINASES_2"/>
    <property type="match status" value="1"/>
</dbReference>
<reference evidence="7 8" key="1">
    <citation type="submission" date="2020-08" db="EMBL/GenBank/DDBJ databases">
        <title>Genome sequencing of Purple Non-Sulfur Bacteria from various extreme environments.</title>
        <authorList>
            <person name="Mayer M."/>
        </authorList>
    </citation>
    <scope>NUCLEOTIDE SEQUENCE [LARGE SCALE GENOMIC DNA]</scope>
    <source>
        <strain evidence="7 8">JA131</strain>
    </source>
</reference>
<accession>A0A7W6RDQ9</accession>
<dbReference type="InterPro" id="IPR011611">
    <property type="entry name" value="PfkB_dom"/>
</dbReference>
<proteinExistence type="inferred from homology"/>
<comment type="similarity">
    <text evidence="1">Belongs to the carbohydrate kinase PfkB family.</text>
</comment>
<dbReference type="RefSeq" id="WP_184045208.1">
    <property type="nucleotide sequence ID" value="NZ_JACIGK010000015.1"/>
</dbReference>
<keyword evidence="2 7" id="KW-0808">Transferase</keyword>
<dbReference type="Proteomes" id="UP000554286">
    <property type="component" value="Unassembled WGS sequence"/>
</dbReference>
<keyword evidence="3" id="KW-0547">Nucleotide-binding</keyword>
<dbReference type="Gene3D" id="3.40.1190.20">
    <property type="match status" value="1"/>
</dbReference>
<dbReference type="GO" id="GO:0005524">
    <property type="term" value="F:ATP binding"/>
    <property type="evidence" value="ECO:0007669"/>
    <property type="project" value="UniProtKB-KW"/>
</dbReference>
<comment type="caution">
    <text evidence="7">The sequence shown here is derived from an EMBL/GenBank/DDBJ whole genome shotgun (WGS) entry which is preliminary data.</text>
</comment>
<protein>
    <submittedName>
        <fullName evidence="7">Fructokinase</fullName>
        <ecNumber evidence="7">2.7.1.4</ecNumber>
    </submittedName>
</protein>
<gene>
    <name evidence="7" type="ORF">GGD89_002235</name>
</gene>
<evidence type="ECO:0000313" key="8">
    <source>
        <dbReference type="Proteomes" id="UP000554286"/>
    </source>
</evidence>
<dbReference type="InterPro" id="IPR002173">
    <property type="entry name" value="Carboh/pur_kinase_PfkB_CS"/>
</dbReference>
<dbReference type="EMBL" id="JACIGK010000015">
    <property type="protein sequence ID" value="MBB4266603.1"/>
    <property type="molecule type" value="Genomic_DNA"/>
</dbReference>
<organism evidence="7 8">
    <name type="scientific">Roseospira visakhapatnamensis</name>
    <dbReference type="NCBI Taxonomy" id="390880"/>
    <lineage>
        <taxon>Bacteria</taxon>
        <taxon>Pseudomonadati</taxon>
        <taxon>Pseudomonadota</taxon>
        <taxon>Alphaproteobacteria</taxon>
        <taxon>Rhodospirillales</taxon>
        <taxon>Rhodospirillaceae</taxon>
        <taxon>Roseospira</taxon>
    </lineage>
</organism>
<dbReference type="InterPro" id="IPR029056">
    <property type="entry name" value="Ribokinase-like"/>
</dbReference>
<sequence>MFLVCGEALFDVFVTRDRPGGLTLDARPGGSPFNVAFGLARLGQPVEMFTGLSRDPYGAFLRGFMDREGVRTTYALETPKPTTLVTVAVDANGGPTYAFSGTDTADRAVTVDALPALREDVTAIHMGSIATVVEPVATALKALARREAATRLISYDPNVRPTVEPSLDVWRRSLADLVGLVHVVKISREDLDLLYPGMASDQAASRWLAAGTALVVVTDGANGVSAWTRAARVTCPVHPVTIVDTVGAGDSFQAGLLAALADLGCGSAAGVAGMSAPALEAALVFASRAAAVTCSRRGADLPRRADLPAVPAPGVDRP</sequence>
<dbReference type="Pfam" id="PF00294">
    <property type="entry name" value="PfkB"/>
    <property type="match status" value="1"/>
</dbReference>
<evidence type="ECO:0000256" key="3">
    <source>
        <dbReference type="ARBA" id="ARBA00022741"/>
    </source>
</evidence>
<dbReference type="PANTHER" id="PTHR43085:SF1">
    <property type="entry name" value="PSEUDOURIDINE KINASE-RELATED"/>
    <property type="match status" value="1"/>
</dbReference>
<evidence type="ECO:0000313" key="7">
    <source>
        <dbReference type="EMBL" id="MBB4266603.1"/>
    </source>
</evidence>